<dbReference type="InterPro" id="IPR006578">
    <property type="entry name" value="MADF-dom"/>
</dbReference>
<evidence type="ECO:0000313" key="3">
    <source>
        <dbReference type="Proteomes" id="UP001314205"/>
    </source>
</evidence>
<evidence type="ECO:0000313" key="2">
    <source>
        <dbReference type="EMBL" id="CAK1586582.1"/>
    </source>
</evidence>
<dbReference type="SMART" id="SM00595">
    <property type="entry name" value="MADF"/>
    <property type="match status" value="1"/>
</dbReference>
<accession>A0AAV1KXN0</accession>
<dbReference type="Pfam" id="PF10545">
    <property type="entry name" value="MADF_DNA_bdg"/>
    <property type="match status" value="1"/>
</dbReference>
<protein>
    <recommendedName>
        <fullName evidence="1">MADF domain-containing protein</fullName>
    </recommendedName>
</protein>
<dbReference type="AlphaFoldDB" id="A0AAV1KXN0"/>
<dbReference type="Proteomes" id="UP001314205">
    <property type="component" value="Unassembled WGS sequence"/>
</dbReference>
<name>A0AAV1KXN0_9NEOP</name>
<sequence length="278" mass="32421">MSQKSQTVDTTVKIEEVGRLVDSNQADDRKMIRLVKERRLLYARNNMPVASYYMQVKRLWEEVAREMGWSVAHVRRKWSHIRNSYSRHLRNEMHGARTGKGRMVSRWYLADELEFLREHMATDTRPSPYPAYAPTFLEMDLTETASTEQVDVKPFIQSPWFSLNSTPKTSKLLEPKAEPSFLNDDSSNSQAFGADENTSYFQFFRGIHNDYLELSTKNQRLFKRQCLNFLHGLLDEEESQHMSFYNQSDPINLSNSLQGSEDGKETKMLEVDCILPTD</sequence>
<gene>
    <name evidence="2" type="ORF">PARMNEM_LOCUS7518</name>
</gene>
<dbReference type="PANTHER" id="PTHR12243">
    <property type="entry name" value="MADF DOMAIN TRANSCRIPTION FACTOR"/>
    <property type="match status" value="1"/>
</dbReference>
<dbReference type="EMBL" id="CAVLGL010000081">
    <property type="protein sequence ID" value="CAK1586582.1"/>
    <property type="molecule type" value="Genomic_DNA"/>
</dbReference>
<dbReference type="InterPro" id="IPR039353">
    <property type="entry name" value="TF_Adf1"/>
</dbReference>
<dbReference type="PANTHER" id="PTHR12243:SF60">
    <property type="entry name" value="SI:CH211-15D5.12-RELATED"/>
    <property type="match status" value="1"/>
</dbReference>
<comment type="caution">
    <text evidence="2">The sequence shown here is derived from an EMBL/GenBank/DDBJ whole genome shotgun (WGS) entry which is preliminary data.</text>
</comment>
<organism evidence="2 3">
    <name type="scientific">Parnassius mnemosyne</name>
    <name type="common">clouded apollo</name>
    <dbReference type="NCBI Taxonomy" id="213953"/>
    <lineage>
        <taxon>Eukaryota</taxon>
        <taxon>Metazoa</taxon>
        <taxon>Ecdysozoa</taxon>
        <taxon>Arthropoda</taxon>
        <taxon>Hexapoda</taxon>
        <taxon>Insecta</taxon>
        <taxon>Pterygota</taxon>
        <taxon>Neoptera</taxon>
        <taxon>Endopterygota</taxon>
        <taxon>Lepidoptera</taxon>
        <taxon>Glossata</taxon>
        <taxon>Ditrysia</taxon>
        <taxon>Papilionoidea</taxon>
        <taxon>Papilionidae</taxon>
        <taxon>Parnassiinae</taxon>
        <taxon>Parnassini</taxon>
        <taxon>Parnassius</taxon>
        <taxon>Driopa</taxon>
    </lineage>
</organism>
<reference evidence="2 3" key="1">
    <citation type="submission" date="2023-11" db="EMBL/GenBank/DDBJ databases">
        <authorList>
            <person name="Hedman E."/>
            <person name="Englund M."/>
            <person name="Stromberg M."/>
            <person name="Nyberg Akerstrom W."/>
            <person name="Nylinder S."/>
            <person name="Jareborg N."/>
            <person name="Kallberg Y."/>
            <person name="Kronander E."/>
        </authorList>
    </citation>
    <scope>NUCLEOTIDE SEQUENCE [LARGE SCALE GENOMIC DNA]</scope>
</reference>
<dbReference type="GO" id="GO:0006357">
    <property type="term" value="P:regulation of transcription by RNA polymerase II"/>
    <property type="evidence" value="ECO:0007669"/>
    <property type="project" value="TreeGrafter"/>
</dbReference>
<evidence type="ECO:0000259" key="1">
    <source>
        <dbReference type="PROSITE" id="PS51029"/>
    </source>
</evidence>
<keyword evidence="3" id="KW-1185">Reference proteome</keyword>
<feature type="domain" description="MADF" evidence="1">
    <location>
        <begin position="30"/>
        <end position="121"/>
    </location>
</feature>
<dbReference type="PROSITE" id="PS51029">
    <property type="entry name" value="MADF"/>
    <property type="match status" value="1"/>
</dbReference>
<proteinExistence type="predicted"/>
<dbReference type="GO" id="GO:0005667">
    <property type="term" value="C:transcription regulator complex"/>
    <property type="evidence" value="ECO:0007669"/>
    <property type="project" value="TreeGrafter"/>
</dbReference>
<dbReference type="GO" id="GO:0005634">
    <property type="term" value="C:nucleus"/>
    <property type="evidence" value="ECO:0007669"/>
    <property type="project" value="TreeGrafter"/>
</dbReference>